<keyword evidence="7" id="KW-1185">Reference proteome</keyword>
<feature type="transmembrane region" description="Helical" evidence="5">
    <location>
        <begin position="94"/>
        <end position="115"/>
    </location>
</feature>
<dbReference type="GeneID" id="19298720"/>
<dbReference type="eggNOG" id="ENOG502S9FN">
    <property type="taxonomic scope" value="Eukaryota"/>
</dbReference>
<dbReference type="GO" id="GO:0005789">
    <property type="term" value="C:endoplasmic reticulum membrane"/>
    <property type="evidence" value="ECO:0007669"/>
    <property type="project" value="UniProtKB-SubCell"/>
</dbReference>
<dbReference type="InterPro" id="IPR007269">
    <property type="entry name" value="ICMT_MeTrfase"/>
</dbReference>
<evidence type="ECO:0000256" key="4">
    <source>
        <dbReference type="ARBA" id="ARBA00023136"/>
    </source>
</evidence>
<dbReference type="Gene3D" id="1.20.120.1630">
    <property type="match status" value="1"/>
</dbReference>
<dbReference type="Pfam" id="PF04140">
    <property type="entry name" value="ICMT"/>
    <property type="match status" value="1"/>
</dbReference>
<keyword evidence="3 5" id="KW-1133">Transmembrane helix</keyword>
<sequence>MSLVRAPLTLVAAYGMGYALTPPNPPVSDEERRAYRTAETTLGRLVLAWPAAIKYLIWAGSLCEAAVIVAHNFPYPPLTDRIISTLLPAGNSAVSLQVTPSLLIGTLITTVGAYWRHLCYRTLGRFFTFELSIRKEHQLVTSGPYSVVRHPSYLGSIVACTGIHACLFGRGSLLRESGLLETGMGKAIIGGSAIHAALLVIFFARRARHEDRALKQQFGEQWDQWAKQVPYRIIPYVF</sequence>
<organism evidence="6 7">
    <name type="scientific">Gloeophyllum trabeum (strain ATCC 11539 / FP-39264 / Madison 617)</name>
    <name type="common">Brown rot fungus</name>
    <dbReference type="NCBI Taxonomy" id="670483"/>
    <lineage>
        <taxon>Eukaryota</taxon>
        <taxon>Fungi</taxon>
        <taxon>Dikarya</taxon>
        <taxon>Basidiomycota</taxon>
        <taxon>Agaricomycotina</taxon>
        <taxon>Agaricomycetes</taxon>
        <taxon>Gloeophyllales</taxon>
        <taxon>Gloeophyllaceae</taxon>
        <taxon>Gloeophyllum</taxon>
    </lineage>
</organism>
<dbReference type="EC" id="2.1.1.100" evidence="5"/>
<name>S7Q7R9_GLOTA</name>
<reference evidence="6 7" key="1">
    <citation type="journal article" date="2012" name="Science">
        <title>The Paleozoic origin of enzymatic lignin decomposition reconstructed from 31 fungal genomes.</title>
        <authorList>
            <person name="Floudas D."/>
            <person name="Binder M."/>
            <person name="Riley R."/>
            <person name="Barry K."/>
            <person name="Blanchette R.A."/>
            <person name="Henrissat B."/>
            <person name="Martinez A.T."/>
            <person name="Otillar R."/>
            <person name="Spatafora J.W."/>
            <person name="Yadav J.S."/>
            <person name="Aerts A."/>
            <person name="Benoit I."/>
            <person name="Boyd A."/>
            <person name="Carlson A."/>
            <person name="Copeland A."/>
            <person name="Coutinho P.M."/>
            <person name="de Vries R.P."/>
            <person name="Ferreira P."/>
            <person name="Findley K."/>
            <person name="Foster B."/>
            <person name="Gaskell J."/>
            <person name="Glotzer D."/>
            <person name="Gorecki P."/>
            <person name="Heitman J."/>
            <person name="Hesse C."/>
            <person name="Hori C."/>
            <person name="Igarashi K."/>
            <person name="Jurgens J.A."/>
            <person name="Kallen N."/>
            <person name="Kersten P."/>
            <person name="Kohler A."/>
            <person name="Kuees U."/>
            <person name="Kumar T.K.A."/>
            <person name="Kuo A."/>
            <person name="LaButti K."/>
            <person name="Larrondo L.F."/>
            <person name="Lindquist E."/>
            <person name="Ling A."/>
            <person name="Lombard V."/>
            <person name="Lucas S."/>
            <person name="Lundell T."/>
            <person name="Martin R."/>
            <person name="McLaughlin D.J."/>
            <person name="Morgenstern I."/>
            <person name="Morin E."/>
            <person name="Murat C."/>
            <person name="Nagy L.G."/>
            <person name="Nolan M."/>
            <person name="Ohm R.A."/>
            <person name="Patyshakuliyeva A."/>
            <person name="Rokas A."/>
            <person name="Ruiz-Duenas F.J."/>
            <person name="Sabat G."/>
            <person name="Salamov A."/>
            <person name="Samejima M."/>
            <person name="Schmutz J."/>
            <person name="Slot J.C."/>
            <person name="St John F."/>
            <person name="Stenlid J."/>
            <person name="Sun H."/>
            <person name="Sun S."/>
            <person name="Syed K."/>
            <person name="Tsang A."/>
            <person name="Wiebenga A."/>
            <person name="Young D."/>
            <person name="Pisabarro A."/>
            <person name="Eastwood D.C."/>
            <person name="Martin F."/>
            <person name="Cullen D."/>
            <person name="Grigoriev I.V."/>
            <person name="Hibbett D.S."/>
        </authorList>
    </citation>
    <scope>NUCLEOTIDE SEQUENCE [LARGE SCALE GENOMIC DNA]</scope>
    <source>
        <strain evidence="6 7">ATCC 11539</strain>
    </source>
</reference>
<evidence type="ECO:0000256" key="2">
    <source>
        <dbReference type="ARBA" id="ARBA00022692"/>
    </source>
</evidence>
<keyword evidence="5" id="KW-0808">Transferase</keyword>
<dbReference type="PANTHER" id="PTHR12714">
    <property type="entry name" value="PROTEIN-S ISOPRENYLCYSTEINE O-METHYLTRANSFERASE"/>
    <property type="match status" value="1"/>
</dbReference>
<evidence type="ECO:0000256" key="1">
    <source>
        <dbReference type="ARBA" id="ARBA00004141"/>
    </source>
</evidence>
<evidence type="ECO:0000313" key="7">
    <source>
        <dbReference type="Proteomes" id="UP000030669"/>
    </source>
</evidence>
<gene>
    <name evidence="6" type="ORF">GLOTRDRAFT_105611</name>
</gene>
<dbReference type="KEGG" id="gtr:GLOTRDRAFT_105611"/>
<protein>
    <recommendedName>
        <fullName evidence="5">Protein-S-isoprenylcysteine O-methyltransferase</fullName>
        <ecNumber evidence="5">2.1.1.100</ecNumber>
    </recommendedName>
</protein>
<dbReference type="OrthoDB" id="422086at2759"/>
<keyword evidence="4 5" id="KW-0472">Membrane</keyword>
<dbReference type="HOGENOM" id="CLU_065200_6_0_1"/>
<dbReference type="OMA" id="RFFTWEL"/>
<proteinExistence type="inferred from homology"/>
<feature type="transmembrane region" description="Helical" evidence="5">
    <location>
        <begin position="153"/>
        <end position="173"/>
    </location>
</feature>
<keyword evidence="5" id="KW-0949">S-adenosyl-L-methionine</keyword>
<accession>S7Q7R9</accession>
<evidence type="ECO:0000256" key="5">
    <source>
        <dbReference type="RuleBase" id="RU362022"/>
    </source>
</evidence>
<dbReference type="PANTHER" id="PTHR12714:SF9">
    <property type="entry name" value="PROTEIN-S-ISOPRENYLCYSTEINE O-METHYLTRANSFERASE"/>
    <property type="match status" value="1"/>
</dbReference>
<evidence type="ECO:0000313" key="6">
    <source>
        <dbReference type="EMBL" id="EPQ55577.1"/>
    </source>
</evidence>
<comment type="catalytic activity">
    <reaction evidence="5">
        <text>[protein]-C-terminal S-[(2E,6E)-farnesyl]-L-cysteine + S-adenosyl-L-methionine = [protein]-C-terminal S-[(2E,6E)-farnesyl]-L-cysteine methyl ester + S-adenosyl-L-homocysteine</text>
        <dbReference type="Rhea" id="RHEA:21672"/>
        <dbReference type="Rhea" id="RHEA-COMP:12125"/>
        <dbReference type="Rhea" id="RHEA-COMP:12126"/>
        <dbReference type="ChEBI" id="CHEBI:57856"/>
        <dbReference type="ChEBI" id="CHEBI:59789"/>
        <dbReference type="ChEBI" id="CHEBI:90510"/>
        <dbReference type="ChEBI" id="CHEBI:90511"/>
        <dbReference type="EC" id="2.1.1.100"/>
    </reaction>
</comment>
<comment type="subcellular location">
    <subcellularLocation>
        <location evidence="5">Endoplasmic reticulum membrane</location>
        <topology evidence="5">Multi-pass membrane protein</topology>
    </subcellularLocation>
    <subcellularLocation>
        <location evidence="1">Membrane</location>
        <topology evidence="1">Multi-pass membrane protein</topology>
    </subcellularLocation>
</comment>
<feature type="transmembrane region" description="Helical" evidence="5">
    <location>
        <begin position="185"/>
        <end position="204"/>
    </location>
</feature>
<dbReference type="Proteomes" id="UP000030669">
    <property type="component" value="Unassembled WGS sequence"/>
</dbReference>
<dbReference type="GO" id="GO:0032259">
    <property type="term" value="P:methylation"/>
    <property type="evidence" value="ECO:0007669"/>
    <property type="project" value="UniProtKB-KW"/>
</dbReference>
<feature type="transmembrane region" description="Helical" evidence="5">
    <location>
        <begin position="55"/>
        <end position="74"/>
    </location>
</feature>
<comment type="similarity">
    <text evidence="5">Belongs to the class VI-like SAM-binding methyltransferase superfamily. Isoprenylcysteine carboxyl methyltransferase family.</text>
</comment>
<keyword evidence="5" id="KW-0489">Methyltransferase</keyword>
<dbReference type="EMBL" id="KB469301">
    <property type="protein sequence ID" value="EPQ55577.1"/>
    <property type="molecule type" value="Genomic_DNA"/>
</dbReference>
<keyword evidence="5" id="KW-0256">Endoplasmic reticulum</keyword>
<dbReference type="RefSeq" id="XP_007865654.1">
    <property type="nucleotide sequence ID" value="XM_007867463.1"/>
</dbReference>
<keyword evidence="2 5" id="KW-0812">Transmembrane</keyword>
<dbReference type="GO" id="GO:0004671">
    <property type="term" value="F:protein C-terminal S-isoprenylcysteine carboxyl O-methyltransferase activity"/>
    <property type="evidence" value="ECO:0007669"/>
    <property type="project" value="UniProtKB-EC"/>
</dbReference>
<dbReference type="AlphaFoldDB" id="S7Q7R9"/>
<evidence type="ECO:0000256" key="3">
    <source>
        <dbReference type="ARBA" id="ARBA00022989"/>
    </source>
</evidence>